<evidence type="ECO:0000256" key="3">
    <source>
        <dbReference type="ARBA" id="ARBA00022679"/>
    </source>
</evidence>
<dbReference type="GO" id="GO:0016020">
    <property type="term" value="C:membrane"/>
    <property type="evidence" value="ECO:0007669"/>
    <property type="project" value="UniProtKB-SubCell"/>
</dbReference>
<feature type="transmembrane region" description="Helical" evidence="7">
    <location>
        <begin position="241"/>
        <end position="264"/>
    </location>
</feature>
<gene>
    <name evidence="8" type="ORF">SVUK_LOCUS3826</name>
</gene>
<dbReference type="OrthoDB" id="5835829at2759"/>
<dbReference type="FunFam" id="3.40.50.2000:FF:000021">
    <property type="entry name" value="UDP-glucuronosyltransferase"/>
    <property type="match status" value="1"/>
</dbReference>
<accession>A0A3P7KLU3</accession>
<keyword evidence="7" id="KW-0812">Transmembrane</keyword>
<comment type="subcellular location">
    <subcellularLocation>
        <location evidence="7">Membrane</location>
        <topology evidence="7">Single-pass membrane protein</topology>
    </subcellularLocation>
</comment>
<keyword evidence="4" id="KW-0732">Signal</keyword>
<evidence type="ECO:0000256" key="2">
    <source>
        <dbReference type="ARBA" id="ARBA00022676"/>
    </source>
</evidence>
<dbReference type="InterPro" id="IPR002213">
    <property type="entry name" value="UDP_glucos_trans"/>
</dbReference>
<dbReference type="InterPro" id="IPR050271">
    <property type="entry name" value="UDP-glycosyltransferase"/>
</dbReference>
<dbReference type="PANTHER" id="PTHR48043">
    <property type="entry name" value="EG:EG0003.4 PROTEIN-RELATED"/>
    <property type="match status" value="1"/>
</dbReference>
<comment type="similarity">
    <text evidence="1 6">Belongs to the UDP-glycosyltransferase family.</text>
</comment>
<dbReference type="PROSITE" id="PS00375">
    <property type="entry name" value="UDPGT"/>
    <property type="match status" value="1"/>
</dbReference>
<dbReference type="Gene3D" id="3.40.50.2000">
    <property type="entry name" value="Glycogen Phosphorylase B"/>
    <property type="match status" value="1"/>
</dbReference>
<dbReference type="EMBL" id="UYYB01010124">
    <property type="protein sequence ID" value="VDM68828.1"/>
    <property type="molecule type" value="Genomic_DNA"/>
</dbReference>
<keyword evidence="7" id="KW-1133">Transmembrane helix</keyword>
<dbReference type="AlphaFoldDB" id="A0A3P7KLU3"/>
<evidence type="ECO:0000313" key="8">
    <source>
        <dbReference type="EMBL" id="VDM68828.1"/>
    </source>
</evidence>
<sequence length="278" mass="31733">MANSNELYDTPRPTLAKVVLIGGIGMEVKDTKPLPEEILKIVESRDATILFSFGSIAPSHNMPLEWKRSFVEAFKKFPNYNFLWRYEKDDIKAILPPNVYLYKWLPQTDLLRHSKTKAFITHAGYNSIQEAINIGMPVITVPLYGDQPRNALLAKHHGFGLILQKSELSAESISKAIEEIVSNKKYFEAAKRLSKMVEHKPVSPAQLLVKWSEFVAKFKTLENLEPAGNKLNFFQYHSLDVIFTLLIVLIISLTVTAALFRCLLHRIFAKYIVKSKKE</sequence>
<evidence type="ECO:0000256" key="6">
    <source>
        <dbReference type="RuleBase" id="RU003718"/>
    </source>
</evidence>
<evidence type="ECO:0000256" key="5">
    <source>
        <dbReference type="ARBA" id="ARBA00047475"/>
    </source>
</evidence>
<dbReference type="CDD" id="cd03784">
    <property type="entry name" value="GT1_Gtf-like"/>
    <property type="match status" value="1"/>
</dbReference>
<keyword evidence="9" id="KW-1185">Reference proteome</keyword>
<keyword evidence="7" id="KW-0472">Membrane</keyword>
<dbReference type="InterPro" id="IPR035595">
    <property type="entry name" value="UDP_glycos_trans_CS"/>
</dbReference>
<reference evidence="8 9" key="1">
    <citation type="submission" date="2018-11" db="EMBL/GenBank/DDBJ databases">
        <authorList>
            <consortium name="Pathogen Informatics"/>
        </authorList>
    </citation>
    <scope>NUCLEOTIDE SEQUENCE [LARGE SCALE GENOMIC DNA]</scope>
</reference>
<dbReference type="Proteomes" id="UP000270094">
    <property type="component" value="Unassembled WGS sequence"/>
</dbReference>
<dbReference type="PANTHER" id="PTHR48043:SF145">
    <property type="entry name" value="FI06409P-RELATED"/>
    <property type="match status" value="1"/>
</dbReference>
<evidence type="ECO:0000313" key="9">
    <source>
        <dbReference type="Proteomes" id="UP000270094"/>
    </source>
</evidence>
<keyword evidence="2 6" id="KW-0328">Glycosyltransferase</keyword>
<protein>
    <recommendedName>
        <fullName evidence="7">UDP-glucuronosyltransferase</fullName>
        <ecNumber evidence="7">2.4.1.17</ecNumber>
    </recommendedName>
</protein>
<keyword evidence="3 6" id="KW-0808">Transferase</keyword>
<proteinExistence type="inferred from homology"/>
<dbReference type="SUPFAM" id="SSF53756">
    <property type="entry name" value="UDP-Glycosyltransferase/glycogen phosphorylase"/>
    <property type="match status" value="1"/>
</dbReference>
<dbReference type="GO" id="GO:0015020">
    <property type="term" value="F:glucuronosyltransferase activity"/>
    <property type="evidence" value="ECO:0007669"/>
    <property type="project" value="UniProtKB-EC"/>
</dbReference>
<evidence type="ECO:0000256" key="4">
    <source>
        <dbReference type="ARBA" id="ARBA00022729"/>
    </source>
</evidence>
<name>A0A3P7KLU3_STRVU</name>
<organism evidence="8 9">
    <name type="scientific">Strongylus vulgaris</name>
    <name type="common">Blood worm</name>
    <dbReference type="NCBI Taxonomy" id="40348"/>
    <lineage>
        <taxon>Eukaryota</taxon>
        <taxon>Metazoa</taxon>
        <taxon>Ecdysozoa</taxon>
        <taxon>Nematoda</taxon>
        <taxon>Chromadorea</taxon>
        <taxon>Rhabditida</taxon>
        <taxon>Rhabditina</taxon>
        <taxon>Rhabditomorpha</taxon>
        <taxon>Strongyloidea</taxon>
        <taxon>Strongylidae</taxon>
        <taxon>Strongylus</taxon>
    </lineage>
</organism>
<dbReference type="Pfam" id="PF00201">
    <property type="entry name" value="UDPGT"/>
    <property type="match status" value="1"/>
</dbReference>
<evidence type="ECO:0000256" key="7">
    <source>
        <dbReference type="RuleBase" id="RU362059"/>
    </source>
</evidence>
<evidence type="ECO:0000256" key="1">
    <source>
        <dbReference type="ARBA" id="ARBA00009995"/>
    </source>
</evidence>
<comment type="catalytic activity">
    <reaction evidence="5 7">
        <text>glucuronate acceptor + UDP-alpha-D-glucuronate = acceptor beta-D-glucuronoside + UDP + H(+)</text>
        <dbReference type="Rhea" id="RHEA:21032"/>
        <dbReference type="ChEBI" id="CHEBI:15378"/>
        <dbReference type="ChEBI" id="CHEBI:58052"/>
        <dbReference type="ChEBI" id="CHEBI:58223"/>
        <dbReference type="ChEBI" id="CHEBI:132367"/>
        <dbReference type="ChEBI" id="CHEBI:132368"/>
        <dbReference type="EC" id="2.4.1.17"/>
    </reaction>
</comment>
<dbReference type="EC" id="2.4.1.17" evidence="7"/>